<organism evidence="7 8">
    <name type="scientific">Paragonimus heterotremus</name>
    <dbReference type="NCBI Taxonomy" id="100268"/>
    <lineage>
        <taxon>Eukaryota</taxon>
        <taxon>Metazoa</taxon>
        <taxon>Spiralia</taxon>
        <taxon>Lophotrochozoa</taxon>
        <taxon>Platyhelminthes</taxon>
        <taxon>Trematoda</taxon>
        <taxon>Digenea</taxon>
        <taxon>Plagiorchiida</taxon>
        <taxon>Troglotremata</taxon>
        <taxon>Troglotrematidae</taxon>
        <taxon>Paragonimus</taxon>
    </lineage>
</organism>
<reference evidence="7" key="1">
    <citation type="submission" date="2019-05" db="EMBL/GenBank/DDBJ databases">
        <title>Annotation for the trematode Paragonimus heterotremus.</title>
        <authorList>
            <person name="Choi Y.-J."/>
        </authorList>
    </citation>
    <scope>NUCLEOTIDE SEQUENCE</scope>
    <source>
        <strain evidence="7">LC</strain>
    </source>
</reference>
<feature type="chain" id="PRO_5035322169" description="CUB domain-containing protein" evidence="5">
    <location>
        <begin position="26"/>
        <end position="163"/>
    </location>
</feature>
<dbReference type="SUPFAM" id="SSF49854">
    <property type="entry name" value="Spermadhesin, CUB domain"/>
    <property type="match status" value="1"/>
</dbReference>
<evidence type="ECO:0000256" key="5">
    <source>
        <dbReference type="SAM" id="SignalP"/>
    </source>
</evidence>
<keyword evidence="1" id="KW-0677">Repeat</keyword>
<keyword evidence="8" id="KW-1185">Reference proteome</keyword>
<dbReference type="SMART" id="SM00042">
    <property type="entry name" value="CUB"/>
    <property type="match status" value="1"/>
</dbReference>
<keyword evidence="4" id="KW-0472">Membrane</keyword>
<dbReference type="OrthoDB" id="6369184at2759"/>
<proteinExistence type="predicted"/>
<comment type="caution">
    <text evidence="7">The sequence shown here is derived from an EMBL/GenBank/DDBJ whole genome shotgun (WGS) entry which is preliminary data.</text>
</comment>
<protein>
    <recommendedName>
        <fullName evidence="6">CUB domain-containing protein</fullName>
    </recommendedName>
</protein>
<accession>A0A8J4SKV2</accession>
<evidence type="ECO:0000256" key="2">
    <source>
        <dbReference type="ARBA" id="ARBA00023157"/>
    </source>
</evidence>
<evidence type="ECO:0000259" key="6">
    <source>
        <dbReference type="PROSITE" id="PS01180"/>
    </source>
</evidence>
<gene>
    <name evidence="7" type="ORF">PHET_05728</name>
</gene>
<comment type="caution">
    <text evidence="3">Lacks conserved residue(s) required for the propagation of feature annotation.</text>
</comment>
<evidence type="ECO:0000313" key="8">
    <source>
        <dbReference type="Proteomes" id="UP000748531"/>
    </source>
</evidence>
<dbReference type="CDD" id="cd00041">
    <property type="entry name" value="CUB"/>
    <property type="match status" value="1"/>
</dbReference>
<keyword evidence="2" id="KW-1015">Disulfide bond</keyword>
<keyword evidence="4" id="KW-1133">Transmembrane helix</keyword>
<dbReference type="InterPro" id="IPR000859">
    <property type="entry name" value="CUB_dom"/>
</dbReference>
<dbReference type="PROSITE" id="PS01180">
    <property type="entry name" value="CUB"/>
    <property type="match status" value="1"/>
</dbReference>
<keyword evidence="5" id="KW-0732">Signal</keyword>
<name>A0A8J4SKV2_9TREM</name>
<dbReference type="Proteomes" id="UP000748531">
    <property type="component" value="Unassembled WGS sequence"/>
</dbReference>
<evidence type="ECO:0000256" key="4">
    <source>
        <dbReference type="SAM" id="Phobius"/>
    </source>
</evidence>
<dbReference type="Pfam" id="PF00431">
    <property type="entry name" value="CUB"/>
    <property type="match status" value="1"/>
</dbReference>
<feature type="domain" description="CUB" evidence="6">
    <location>
        <begin position="28"/>
        <end position="138"/>
    </location>
</feature>
<evidence type="ECO:0000256" key="3">
    <source>
        <dbReference type="PROSITE-ProRule" id="PRU00059"/>
    </source>
</evidence>
<dbReference type="InterPro" id="IPR035914">
    <property type="entry name" value="Sperma_CUB_dom_sf"/>
</dbReference>
<dbReference type="Gene3D" id="2.60.120.290">
    <property type="entry name" value="Spermadhesin, CUB domain"/>
    <property type="match status" value="1"/>
</dbReference>
<feature type="transmembrane region" description="Helical" evidence="4">
    <location>
        <begin position="143"/>
        <end position="161"/>
    </location>
</feature>
<feature type="signal peptide" evidence="5">
    <location>
        <begin position="1"/>
        <end position="25"/>
    </location>
</feature>
<keyword evidence="4" id="KW-0812">Transmembrane</keyword>
<sequence length="163" mass="17637">MWCYATSVLVVLQFCVMQTARLVDAQDCTNVITAVASPIIYPTTSPYLANAFCIWRVELAANTRVKTVIDPVDIEASTTPYNDFLLVFDGPTCTSPILSRIAGSTVQTVVASSNNTSFMFISNGATEMTGFTATASEGIIQPFSVYVVTCVSSIYHVLLIIRV</sequence>
<dbReference type="AlphaFoldDB" id="A0A8J4SKV2"/>
<evidence type="ECO:0000313" key="7">
    <source>
        <dbReference type="EMBL" id="KAF5400953.1"/>
    </source>
</evidence>
<dbReference type="EMBL" id="LUCH01002805">
    <property type="protein sequence ID" value="KAF5400953.1"/>
    <property type="molecule type" value="Genomic_DNA"/>
</dbReference>
<evidence type="ECO:0000256" key="1">
    <source>
        <dbReference type="ARBA" id="ARBA00022737"/>
    </source>
</evidence>
<dbReference type="PANTHER" id="PTHR24251">
    <property type="entry name" value="OVOCHYMASE-RELATED"/>
    <property type="match status" value="1"/>
</dbReference>